<dbReference type="InterPro" id="IPR011604">
    <property type="entry name" value="PDDEXK-like_dom_sf"/>
</dbReference>
<feature type="domain" description="SWIM-type" evidence="2">
    <location>
        <begin position="183"/>
        <end position="219"/>
    </location>
</feature>
<dbReference type="Proteomes" id="UP001652625">
    <property type="component" value="Chromosome 09"/>
</dbReference>
<dbReference type="InterPro" id="IPR007527">
    <property type="entry name" value="Znf_SWIM"/>
</dbReference>
<evidence type="ECO:0000256" key="1">
    <source>
        <dbReference type="PROSITE-ProRule" id="PRU00325"/>
    </source>
</evidence>
<evidence type="ECO:0000259" key="2">
    <source>
        <dbReference type="PROSITE" id="PS50966"/>
    </source>
</evidence>
<dbReference type="GeneID" id="136084521"/>
<reference evidence="4" key="1">
    <citation type="submission" date="2025-08" db="UniProtKB">
        <authorList>
            <consortium name="RefSeq"/>
        </authorList>
    </citation>
    <scope>IDENTIFICATION</scope>
</reference>
<accession>A0ABM4CG41</accession>
<dbReference type="SUPFAM" id="SSF52980">
    <property type="entry name" value="Restriction endonuclease-like"/>
    <property type="match status" value="1"/>
</dbReference>
<evidence type="ECO:0000313" key="3">
    <source>
        <dbReference type="Proteomes" id="UP001652625"/>
    </source>
</evidence>
<gene>
    <name evidence="4" type="primary">LOC136084521</name>
</gene>
<dbReference type="PANTHER" id="PTHR47526">
    <property type="entry name" value="ATP-DEPENDENT DNA HELICASE"/>
    <property type="match status" value="1"/>
</dbReference>
<dbReference type="Pfam" id="PF09588">
    <property type="entry name" value="YqaJ"/>
    <property type="match status" value="1"/>
</dbReference>
<dbReference type="Gene3D" id="3.90.320.10">
    <property type="match status" value="1"/>
</dbReference>
<dbReference type="RefSeq" id="XP_065660682.1">
    <property type="nucleotide sequence ID" value="XM_065804610.1"/>
</dbReference>
<dbReference type="InterPro" id="IPR019080">
    <property type="entry name" value="YqaJ_viral_recombinase"/>
</dbReference>
<organism evidence="3 4">
    <name type="scientific">Hydra vulgaris</name>
    <name type="common">Hydra</name>
    <name type="synonym">Hydra attenuata</name>
    <dbReference type="NCBI Taxonomy" id="6087"/>
    <lineage>
        <taxon>Eukaryota</taxon>
        <taxon>Metazoa</taxon>
        <taxon>Cnidaria</taxon>
        <taxon>Hydrozoa</taxon>
        <taxon>Hydroidolina</taxon>
        <taxon>Anthoathecata</taxon>
        <taxon>Aplanulata</taxon>
        <taxon>Hydridae</taxon>
        <taxon>Hydra</taxon>
    </lineage>
</organism>
<evidence type="ECO:0000313" key="4">
    <source>
        <dbReference type="RefSeq" id="XP_065660682.1"/>
    </source>
</evidence>
<dbReference type="CDD" id="cd22343">
    <property type="entry name" value="PDDEXK_lambda_exonuclease-like"/>
    <property type="match status" value="1"/>
</dbReference>
<keyword evidence="3" id="KW-1185">Reference proteome</keyword>
<proteinExistence type="predicted"/>
<dbReference type="PANTHER" id="PTHR47526:SF3">
    <property type="entry name" value="PHD-TYPE DOMAIN-CONTAINING PROTEIN"/>
    <property type="match status" value="1"/>
</dbReference>
<sequence>MATPKLTLEFLTINDFKLYSTLALKSFLKIRNKATTGSFETLVARAFSAYEEGCEVNVDCEHSERLLLDIYTEKFLSCNLPDPLSLKSGWCGEEEGMRSWPSLYFMDIERYFLKISRQENLCRKLESEYKGGKSHRYYSNNFIGEVFIHNINTDSLFCLFKTKCVPSQRVNTKSYDIWAIIEKDVSVQPGGTIIASYCTCVAGLLGSCSHVAGMLFRIEAAVLSGFTQRTCTEQLAKWNVPSKKKKIEPGKLTNFVVSTDHYRKKVLKKNITQLKFCAQKRLDYVPFCEENKVYLNDKEKTRKTLFNEIKDLIPQSCFAEVMIGKKLSSGINENSVVVDSIKLAVMKFKKSPAFSAKENINLVVEKLVNYLYLSDEQIDNVYKKTILQSKSKDWILYRKCRMTSSNFKQFYTHTKSYLKNPTICTASISNIILGESENVQTFSMKYGIAQEVHAKIKYKHLMKKAHENATFADPGMTIFNTHPFISASPDMEVFCTCHGAGLVEIKCPSSLIFEIPSNKTYSTHLEEIDGIVKLKVNSSYYFQIQGQLGITKKLYCDFFIFSECGFHLERIKFNEVFWLDVLYHLNLFWRKVIAPILLDNNNEDEPDLVIIKKPFSGFIFEGVLEDNCKDHYLIDFNIDIPLENSI</sequence>
<dbReference type="InterPro" id="IPR011335">
    <property type="entry name" value="Restrct_endonuc-II-like"/>
</dbReference>
<protein>
    <submittedName>
        <fullName evidence="4">Uncharacterized protein LOC136084521</fullName>
    </submittedName>
</protein>
<keyword evidence="1" id="KW-0862">Zinc</keyword>
<dbReference type="PROSITE" id="PS50966">
    <property type="entry name" value="ZF_SWIM"/>
    <property type="match status" value="1"/>
</dbReference>
<keyword evidence="1" id="KW-0479">Metal-binding</keyword>
<keyword evidence="1" id="KW-0863">Zinc-finger</keyword>
<name>A0ABM4CG41_HYDVU</name>